<reference evidence="1 2" key="2">
    <citation type="journal article" date="2011" name="Mol. Biol. Evol.">
        <title>Unity in variety--the pan-genome of the Chlamydiae.</title>
        <authorList>
            <person name="Collingro A."/>
            <person name="Tischler P."/>
            <person name="Weinmaier T."/>
            <person name="Penz T."/>
            <person name="Heinz E."/>
            <person name="Brunham R.C."/>
            <person name="Read T.D."/>
            <person name="Bavoil P.M."/>
            <person name="Sachse K."/>
            <person name="Kahane S."/>
            <person name="Friedman M.G."/>
            <person name="Rattei T."/>
            <person name="Myers G.S."/>
            <person name="Horn M."/>
        </authorList>
    </citation>
    <scope>NUCLEOTIDE SEQUENCE [LARGE SCALE GENOMIC DNA]</scope>
    <source>
        <strain evidence="2">ATCC VR-1471 / Z</strain>
    </source>
</reference>
<dbReference type="Proteomes" id="UP000000496">
    <property type="component" value="Chromosome gsn.131"/>
</dbReference>
<organism evidence="1 2">
    <name type="scientific">Simkania negevensis (strain ATCC VR-1471 / DSM 27360 / Z)</name>
    <dbReference type="NCBI Taxonomy" id="331113"/>
    <lineage>
        <taxon>Bacteria</taxon>
        <taxon>Pseudomonadati</taxon>
        <taxon>Chlamydiota</taxon>
        <taxon>Chlamydiia</taxon>
        <taxon>Parachlamydiales</taxon>
        <taxon>Simkaniaceae</taxon>
        <taxon>Simkania</taxon>
    </lineage>
</organism>
<dbReference type="KEGG" id="sng:SNE_A12400"/>
<proteinExistence type="predicted"/>
<evidence type="ECO:0000313" key="2">
    <source>
        <dbReference type="Proteomes" id="UP000000496"/>
    </source>
</evidence>
<evidence type="ECO:0000313" key="1">
    <source>
        <dbReference type="EMBL" id="CCB89117.1"/>
    </source>
</evidence>
<gene>
    <name evidence="1" type="ordered locus">SNE_A12400</name>
</gene>
<dbReference type="STRING" id="331113.SNE_A12400"/>
<protein>
    <submittedName>
        <fullName evidence="1">Uncharacterized protein</fullName>
    </submittedName>
</protein>
<keyword evidence="2" id="KW-1185">Reference proteome</keyword>
<reference key="1">
    <citation type="journal article" date="2011" name="Mol. Biol. Evol.">
        <title>Unity in variety -- the pan-genome of the Chlamydiae.</title>
        <authorList>
            <person name="Collingro A."/>
            <person name="Tischler P."/>
            <person name="Weinmaier T."/>
            <person name="Penz T."/>
            <person name="Heinz E."/>
            <person name="Brunham R.C."/>
            <person name="Read T.D."/>
            <person name="Bavoil P.M."/>
            <person name="Sachse K."/>
            <person name="Kahane S."/>
            <person name="Friedman M.G."/>
            <person name="Rattei T."/>
            <person name="Myers G.S.A."/>
            <person name="Horn M."/>
        </authorList>
    </citation>
    <scope>NUCLEOTIDE SEQUENCE</scope>
    <source>
        <strain>Z</strain>
    </source>
</reference>
<sequence>MAQLLGSKIPFRDLFESNSFKLDLTLTKILTLPPFQHYQNTN</sequence>
<dbReference type="HOGENOM" id="CLU_3257874_0_0_0"/>
<dbReference type="EMBL" id="FR872582">
    <property type="protein sequence ID" value="CCB89117.1"/>
    <property type="molecule type" value="Genomic_DNA"/>
</dbReference>
<name>F8L4Y6_SIMNZ</name>
<dbReference type="AlphaFoldDB" id="F8L4Y6"/>
<accession>F8L4Y6</accession>